<dbReference type="PANTHER" id="PTHR44196">
    <property type="entry name" value="DEHYDROGENASE/REDUCTASE SDR FAMILY MEMBER 7B"/>
    <property type="match status" value="1"/>
</dbReference>
<keyword evidence="4" id="KW-1185">Reference proteome</keyword>
<reference evidence="3 4" key="1">
    <citation type="submission" date="2020-05" db="EMBL/GenBank/DDBJ databases">
        <title>Distinct polysaccharide utilization as determinants for interspecies competition between intestinal Prevotella spp.</title>
        <authorList>
            <person name="Galvez E.J.C."/>
            <person name="Iljazovic A."/>
            <person name="Strowig T."/>
        </authorList>
    </citation>
    <scope>NUCLEOTIDE SEQUENCE [LARGE SCALE GENOMIC DNA]</scope>
    <source>
        <strain evidence="3 4">PCHR</strain>
    </source>
</reference>
<keyword evidence="2" id="KW-0560">Oxidoreductase</keyword>
<protein>
    <submittedName>
        <fullName evidence="3">SDR family NAD(P)-dependent oxidoreductase</fullName>
    </submittedName>
</protein>
<proteinExistence type="inferred from homology"/>
<dbReference type="PRINTS" id="PR00081">
    <property type="entry name" value="GDHRDH"/>
</dbReference>
<comment type="similarity">
    <text evidence="1">Belongs to the short-chain dehydrogenases/reductases (SDR) family.</text>
</comment>
<dbReference type="Gene3D" id="3.40.50.720">
    <property type="entry name" value="NAD(P)-binding Rossmann-like Domain"/>
    <property type="match status" value="1"/>
</dbReference>
<gene>
    <name evidence="3" type="ORF">HPS54_11240</name>
</gene>
<dbReference type="Pfam" id="PF00106">
    <property type="entry name" value="adh_short"/>
    <property type="match status" value="1"/>
</dbReference>
<dbReference type="RefSeq" id="WP_172345541.1">
    <property type="nucleotide sequence ID" value="NZ_CASYYZ010000066.1"/>
</dbReference>
<sequence>MKRAVITGASSGIGLAVCRLLLERGWQVGIAARRGDILEGIKASAPDRVQTMTIDVTDSYATERLLRLIDKLGGMDLYFHASGVGKQNMTLDTDVEMTTVATNVEGFTRMVGAAYRYFVRRGRGHITVVSSIAGVKGLGSAPSYSATKAFQNVYIQALEQQATTRRLAIDFTDIRPGFVATPLLGDGKGYPMLMDVDSVARQIVSAIEKKKHVCIIDRRYRMLVALWRMIPSWLWRRMRLVR</sequence>
<dbReference type="Proteomes" id="UP000820977">
    <property type="component" value="Unassembled WGS sequence"/>
</dbReference>
<evidence type="ECO:0000256" key="1">
    <source>
        <dbReference type="ARBA" id="ARBA00006484"/>
    </source>
</evidence>
<dbReference type="SUPFAM" id="SSF51735">
    <property type="entry name" value="NAD(P)-binding Rossmann-fold domains"/>
    <property type="match status" value="1"/>
</dbReference>
<accession>A0ABX2B7P0</accession>
<dbReference type="InterPro" id="IPR002347">
    <property type="entry name" value="SDR_fam"/>
</dbReference>
<evidence type="ECO:0000256" key="2">
    <source>
        <dbReference type="ARBA" id="ARBA00023002"/>
    </source>
</evidence>
<dbReference type="EMBL" id="JABKKJ010000027">
    <property type="protein sequence ID" value="NPE26074.1"/>
    <property type="molecule type" value="Genomic_DNA"/>
</dbReference>
<dbReference type="PANTHER" id="PTHR44196:SF3">
    <property type="entry name" value="SHORT CHAIN DEHYDROGENASE FAMILY PROTEIN"/>
    <property type="match status" value="1"/>
</dbReference>
<dbReference type="InterPro" id="IPR036291">
    <property type="entry name" value="NAD(P)-bd_dom_sf"/>
</dbReference>
<evidence type="ECO:0000313" key="4">
    <source>
        <dbReference type="Proteomes" id="UP000820977"/>
    </source>
</evidence>
<organism evidence="3 4">
    <name type="scientific">Xylanibacter caecicola</name>
    <dbReference type="NCBI Taxonomy" id="2736294"/>
    <lineage>
        <taxon>Bacteria</taxon>
        <taxon>Pseudomonadati</taxon>
        <taxon>Bacteroidota</taxon>
        <taxon>Bacteroidia</taxon>
        <taxon>Bacteroidales</taxon>
        <taxon>Prevotellaceae</taxon>
        <taxon>Xylanibacter</taxon>
    </lineage>
</organism>
<comment type="caution">
    <text evidence="3">The sequence shown here is derived from an EMBL/GenBank/DDBJ whole genome shotgun (WGS) entry which is preliminary data.</text>
</comment>
<evidence type="ECO:0000313" key="3">
    <source>
        <dbReference type="EMBL" id="NPE26074.1"/>
    </source>
</evidence>
<name>A0ABX2B7P0_9BACT</name>